<dbReference type="RefSeq" id="WP_091505041.1">
    <property type="nucleotide sequence ID" value="NZ_CBDQZW010000010.1"/>
</dbReference>
<dbReference type="EMBL" id="FORP01000003">
    <property type="protein sequence ID" value="SFJ14646.1"/>
    <property type="molecule type" value="Genomic_DNA"/>
</dbReference>
<name>A0A1I3P0T9_9PSEU</name>
<gene>
    <name evidence="1" type="ORF">SAMN05421835_103215</name>
</gene>
<protein>
    <recommendedName>
        <fullName evidence="3">Excreted virulence factor EspC, type VII ESX diderm</fullName>
    </recommendedName>
</protein>
<dbReference type="Gene3D" id="1.10.287.1060">
    <property type="entry name" value="ESAT-6-like"/>
    <property type="match status" value="1"/>
</dbReference>
<dbReference type="STRING" id="115433.SAMN05421835_103215"/>
<reference evidence="1 2" key="1">
    <citation type="submission" date="2016-10" db="EMBL/GenBank/DDBJ databases">
        <authorList>
            <person name="de Groot N.N."/>
        </authorList>
    </citation>
    <scope>NUCLEOTIDE SEQUENCE [LARGE SCALE GENOMIC DNA]</scope>
    <source>
        <strain evidence="1 2">DSM 44468</strain>
    </source>
</reference>
<sequence>MGFDVNADELRQYAGKLDAQHGTAGEIAGLVGKADVGDKSWGVVGLFVKNQYTQMLGDLNDLFGDLQEGLQSGAEKFRGAAEGYQAQEDAVKKLLDGLKIEIENR</sequence>
<dbReference type="Proteomes" id="UP000199025">
    <property type="component" value="Unassembled WGS sequence"/>
</dbReference>
<evidence type="ECO:0008006" key="3">
    <source>
        <dbReference type="Google" id="ProtNLM"/>
    </source>
</evidence>
<dbReference type="OrthoDB" id="3688292at2"/>
<evidence type="ECO:0000313" key="1">
    <source>
        <dbReference type="EMBL" id="SFJ14646.1"/>
    </source>
</evidence>
<evidence type="ECO:0000313" key="2">
    <source>
        <dbReference type="Proteomes" id="UP000199025"/>
    </source>
</evidence>
<organism evidence="1 2">
    <name type="scientific">Amycolatopsis sacchari</name>
    <dbReference type="NCBI Taxonomy" id="115433"/>
    <lineage>
        <taxon>Bacteria</taxon>
        <taxon>Bacillati</taxon>
        <taxon>Actinomycetota</taxon>
        <taxon>Actinomycetes</taxon>
        <taxon>Pseudonocardiales</taxon>
        <taxon>Pseudonocardiaceae</taxon>
        <taxon>Amycolatopsis</taxon>
    </lineage>
</organism>
<dbReference type="AlphaFoldDB" id="A0A1I3P0T9"/>
<accession>A0A1I3P0T9</accession>
<proteinExistence type="predicted"/>
<keyword evidence="2" id="KW-1185">Reference proteome</keyword>